<reference evidence="2" key="1">
    <citation type="journal article" date="2023" name="PeerJ">
        <title>Selection and evaluation of lactic acid bacteria from chicken feces in Thailand as potential probiotics.</title>
        <authorList>
            <person name="Khurajog B."/>
            <person name="Disastra Y."/>
            <person name="Lawwyne L.D."/>
            <person name="Sirichokchatchawan W."/>
            <person name="Niyomtham W."/>
            <person name="Yindee J."/>
            <person name="Hampson D.J."/>
            <person name="Prapasarakul N."/>
        </authorList>
    </citation>
    <scope>NUCLEOTIDE SEQUENCE</scope>
    <source>
        <strain evidence="2">BF14</strain>
    </source>
</reference>
<feature type="region of interest" description="Disordered" evidence="1">
    <location>
        <begin position="171"/>
        <end position="201"/>
    </location>
</feature>
<name>A0AAW8YPD3_PEDAC</name>
<accession>A0AAW8YPD3</accession>
<dbReference type="EMBL" id="JAWJAX010000018">
    <property type="protein sequence ID" value="MDV2912185.1"/>
    <property type="molecule type" value="Genomic_DNA"/>
</dbReference>
<dbReference type="NCBIfam" id="TIGR02126">
    <property type="entry name" value="phgtail_TP901_1"/>
    <property type="match status" value="1"/>
</dbReference>
<dbReference type="Pfam" id="PF06199">
    <property type="entry name" value="Phage_tail_2"/>
    <property type="match status" value="1"/>
</dbReference>
<gene>
    <name evidence="2" type="ORF">R0H03_10120</name>
</gene>
<dbReference type="RefSeq" id="WP_317052513.1">
    <property type="nucleotide sequence ID" value="NZ_CP140878.1"/>
</dbReference>
<proteinExistence type="predicted"/>
<sequence>MPETKNDSVLKFSGDDVVGYVRKLSNAKTESAQLIPGQTSFEIDFKRDADTEDTKDGGFQTSSSLETDVEIDFINNTSKIADQLIDSIMNNEVMEIWGVNRKRKNKDGKYYAWYMRGVVSEDDNSNDAGDKSERDVSFAIQGVPQRGWLTLSADQQAELDYIFRGLDQVTASEDGTESNGGTPWEDADAGTNVPDATPSSK</sequence>
<dbReference type="AlphaFoldDB" id="A0AAW8YPD3"/>
<protein>
    <submittedName>
        <fullName evidence="2">Phage major tail protein, TP901-1 family</fullName>
    </submittedName>
</protein>
<dbReference type="Proteomes" id="UP001280415">
    <property type="component" value="Unassembled WGS sequence"/>
</dbReference>
<comment type="caution">
    <text evidence="2">The sequence shown here is derived from an EMBL/GenBank/DDBJ whole genome shotgun (WGS) entry which is preliminary data.</text>
</comment>
<feature type="compositionally biased region" description="Polar residues" evidence="1">
    <location>
        <begin position="171"/>
        <end position="181"/>
    </location>
</feature>
<dbReference type="PRINTS" id="PR01997">
    <property type="entry name" value="MTP2FAMILY"/>
</dbReference>
<reference evidence="2" key="2">
    <citation type="submission" date="2023-10" db="EMBL/GenBank/DDBJ databases">
        <authorList>
            <person name="Khurajog B."/>
        </authorList>
    </citation>
    <scope>NUCLEOTIDE SEQUENCE</scope>
    <source>
        <strain evidence="2">BF14</strain>
    </source>
</reference>
<evidence type="ECO:0000256" key="1">
    <source>
        <dbReference type="SAM" id="MobiDB-lite"/>
    </source>
</evidence>
<dbReference type="InterPro" id="IPR011855">
    <property type="entry name" value="Phgtail_TP901_1"/>
</dbReference>
<evidence type="ECO:0000313" key="2">
    <source>
        <dbReference type="EMBL" id="MDV2912185.1"/>
    </source>
</evidence>
<dbReference type="InterPro" id="IPR022345">
    <property type="entry name" value="Phage_69_Orf23_MTP"/>
</dbReference>
<evidence type="ECO:0000313" key="3">
    <source>
        <dbReference type="Proteomes" id="UP001280415"/>
    </source>
</evidence>
<organism evidence="2 3">
    <name type="scientific">Pediococcus acidilactici</name>
    <dbReference type="NCBI Taxonomy" id="1254"/>
    <lineage>
        <taxon>Bacteria</taxon>
        <taxon>Bacillati</taxon>
        <taxon>Bacillota</taxon>
        <taxon>Bacilli</taxon>
        <taxon>Lactobacillales</taxon>
        <taxon>Lactobacillaceae</taxon>
        <taxon>Pediococcus</taxon>
        <taxon>Pediococcus acidilactici group</taxon>
    </lineage>
</organism>